<accession>D5GD58</accession>
<sequence>MSHFSYKRYPAPASSRQPPYPPQQQYPAHIPQYGAPPYVPPPPPPPPTPPSQFPQSQFPPPGTQGATHNTQKRAPSVFERLNHRRGQSATSPPPVPPKILDPNNPSPYQYRQYPAPPSSVSSSSSSISSSSSRSSRRYGSSSSPNLAQPYLDGCPGRCGDRSQSLNLRLPPRGYKPPSVESAPQSPLSLDTLSPDSKHVLDENESYFPTLAPAVQARLRQQPVPPGSPPREESLPPHTRLRGGFLDGRFENEPSTAESRSWKEYPVPFCEGSDEGSGPDSLLESEHDTGPESSVCSSPGGSRLYTQTSPKTPPSGGQDFRRYPQTSGHPEPVATPRERRSYPWRAPTDSLPRQRESQPYRHSPGPRIGYQPPPIQPPPPLQARQSPQLRYQPSPPFPAATHATPPRQLPPQQVRRDLLPPPPREPLPMCPKRTPVSWGQWFQMLSVPNFDVCANCYYTHIYPTLFAEHFHRIEKAPNVEASCAFSTERVLHRIWPNALERGVLNGLRDYALMRANIPECRTVSGDPVNGLSSRWWRVIDGSMPRFRCCDACYQDMVMATGFSSYFAPANPQPEEEAWVCDLSFPFISGGMLSVSNYQDNIRKDQWDDFVSVVRFRHDVPPCPGPSMVKSGERKWYIPKRPIPGLAVCEACYCDNVIPHFEDKFTEAVASPQQTLTCGMAVLAIKMPWDSAVQKGSFEVWWEAVYALMTLPQCSEKGFTDQVARDWYSLRHQHENLENFKCCRSCYVSILRPLDLARYFDPIRFPLQNPTSTRACSLAPDGPRYGAYMKKLGEASNRRRFDIFLSYVIPRANIPPCRPKSFLARMKWYGTDEFVACEECYFEYVRDSPLNSQLTVHARYSPEPQACDLYSPRMKHIWEEACAKRDIKYFARAAIQREEIYCEVLERSKEINEEIAARQAGAGRLTLDSAGSGGDEGYRYGRHGSGASIMDAESAELYKELEALQRRWKSVE</sequence>
<keyword evidence="3" id="KW-1185">Reference proteome</keyword>
<dbReference type="KEGG" id="tml:GSTUM_00000995001"/>
<dbReference type="GeneID" id="9183915"/>
<dbReference type="HOGENOM" id="CLU_305699_0_0_1"/>
<feature type="compositionally biased region" description="Pro residues" evidence="1">
    <location>
        <begin position="37"/>
        <end position="62"/>
    </location>
</feature>
<dbReference type="OMA" id="ICARCYV"/>
<name>D5GD58_TUBMM</name>
<feature type="region of interest" description="Disordered" evidence="1">
    <location>
        <begin position="1"/>
        <end position="427"/>
    </location>
</feature>
<dbReference type="RefSeq" id="XP_002838260.1">
    <property type="nucleotide sequence ID" value="XM_002838214.1"/>
</dbReference>
<evidence type="ECO:0000256" key="1">
    <source>
        <dbReference type="SAM" id="MobiDB-lite"/>
    </source>
</evidence>
<dbReference type="Proteomes" id="UP000006911">
    <property type="component" value="Unassembled WGS sequence"/>
</dbReference>
<feature type="compositionally biased region" description="Low complexity" evidence="1">
    <location>
        <begin position="185"/>
        <end position="194"/>
    </location>
</feature>
<organism evidence="2 3">
    <name type="scientific">Tuber melanosporum (strain Mel28)</name>
    <name type="common">Perigord black truffle</name>
    <dbReference type="NCBI Taxonomy" id="656061"/>
    <lineage>
        <taxon>Eukaryota</taxon>
        <taxon>Fungi</taxon>
        <taxon>Dikarya</taxon>
        <taxon>Ascomycota</taxon>
        <taxon>Pezizomycotina</taxon>
        <taxon>Pezizomycetes</taxon>
        <taxon>Pezizales</taxon>
        <taxon>Tuberaceae</taxon>
        <taxon>Tuber</taxon>
    </lineage>
</organism>
<feature type="compositionally biased region" description="Low complexity" evidence="1">
    <location>
        <begin position="25"/>
        <end position="36"/>
    </location>
</feature>
<proteinExistence type="predicted"/>
<feature type="compositionally biased region" description="Low complexity" evidence="1">
    <location>
        <begin position="398"/>
        <end position="412"/>
    </location>
</feature>
<dbReference type="InParanoid" id="D5GD58"/>
<feature type="compositionally biased region" description="Polar residues" evidence="1">
    <location>
        <begin position="290"/>
        <end position="309"/>
    </location>
</feature>
<feature type="compositionally biased region" description="Pro residues" evidence="1">
    <location>
        <begin position="418"/>
        <end position="427"/>
    </location>
</feature>
<dbReference type="eggNOG" id="ENOG502RFFW">
    <property type="taxonomic scope" value="Eukaryota"/>
</dbReference>
<evidence type="ECO:0000313" key="2">
    <source>
        <dbReference type="EMBL" id="CAZ82451.1"/>
    </source>
</evidence>
<feature type="compositionally biased region" description="Pro residues" evidence="1">
    <location>
        <begin position="370"/>
        <end position="380"/>
    </location>
</feature>
<dbReference type="EMBL" id="FN430141">
    <property type="protein sequence ID" value="CAZ82451.1"/>
    <property type="molecule type" value="Genomic_DNA"/>
</dbReference>
<protein>
    <submittedName>
        <fullName evidence="2">(Perigord truffle) hypothetical protein</fullName>
    </submittedName>
</protein>
<gene>
    <name evidence="2" type="ORF">GSTUM_00000995001</name>
</gene>
<feature type="compositionally biased region" description="Low complexity" evidence="1">
    <location>
        <begin position="8"/>
        <end position="17"/>
    </location>
</feature>
<evidence type="ECO:0000313" key="3">
    <source>
        <dbReference type="Proteomes" id="UP000006911"/>
    </source>
</evidence>
<reference evidence="2 3" key="1">
    <citation type="journal article" date="2010" name="Nature">
        <title>Perigord black truffle genome uncovers evolutionary origins and mechanisms of symbiosis.</title>
        <authorList>
            <person name="Martin F."/>
            <person name="Kohler A."/>
            <person name="Murat C."/>
            <person name="Balestrini R."/>
            <person name="Coutinho P.M."/>
            <person name="Jaillon O."/>
            <person name="Montanini B."/>
            <person name="Morin E."/>
            <person name="Noel B."/>
            <person name="Percudani R."/>
            <person name="Porcel B."/>
            <person name="Rubini A."/>
            <person name="Amicucci A."/>
            <person name="Amselem J."/>
            <person name="Anthouard V."/>
            <person name="Arcioni S."/>
            <person name="Artiguenave F."/>
            <person name="Aury J.M."/>
            <person name="Ballario P."/>
            <person name="Bolchi A."/>
            <person name="Brenna A."/>
            <person name="Brun A."/>
            <person name="Buee M."/>
            <person name="Cantarel B."/>
            <person name="Chevalier G."/>
            <person name="Couloux A."/>
            <person name="Da Silva C."/>
            <person name="Denoeud F."/>
            <person name="Duplessis S."/>
            <person name="Ghignone S."/>
            <person name="Hilselberger B."/>
            <person name="Iotti M."/>
            <person name="Marcais B."/>
            <person name="Mello A."/>
            <person name="Miranda M."/>
            <person name="Pacioni G."/>
            <person name="Quesneville H."/>
            <person name="Riccioni C."/>
            <person name="Ruotolo R."/>
            <person name="Splivallo R."/>
            <person name="Stocchi V."/>
            <person name="Tisserant E."/>
            <person name="Viscomi A.R."/>
            <person name="Zambonelli A."/>
            <person name="Zampieri E."/>
            <person name="Henrissat B."/>
            <person name="Lebrun M.H."/>
            <person name="Paolocci F."/>
            <person name="Bonfante P."/>
            <person name="Ottonello S."/>
            <person name="Wincker P."/>
        </authorList>
    </citation>
    <scope>NUCLEOTIDE SEQUENCE [LARGE SCALE GENOMIC DNA]</scope>
    <source>
        <strain evidence="2 3">Mel28</strain>
    </source>
</reference>
<feature type="compositionally biased region" description="Low complexity" evidence="1">
    <location>
        <begin position="118"/>
        <end position="143"/>
    </location>
</feature>
<dbReference type="AlphaFoldDB" id="D5GD58"/>